<keyword evidence="3" id="KW-0808">Transferase</keyword>
<evidence type="ECO:0000256" key="5">
    <source>
        <dbReference type="ARBA" id="ARBA00022989"/>
    </source>
</evidence>
<dbReference type="InterPro" id="IPR050256">
    <property type="entry name" value="Glycosyltransferase_2"/>
</dbReference>
<keyword evidence="10" id="KW-1185">Reference proteome</keyword>
<sequence>MENNPPSFSVVIPVYGCAAALPELYRQLTETLGRLTDDYEIILVNDHSPDASWALIEALAAADERLLGLNLSRNFGQHTAITAGLDRATGEWVAVMDCDLQDIPAEIPKMYAHARQHELDIVFGRRANRQDTATKQLLGRTFYKLLKWLGGPVSDPTTGNFGVFHRRVVAALRHVREPTRAFPLQVRWLGFRQGALDVQHAVRMHGTSSYSLGKLVRLAVAVLLAYSDKPLRLLVKLGAIIVAVALIAAVWLVGQGLLGHSNLMLPALMVSVWLLGGLSLTALGIVGLYVSRVFDSVKNRPLYIVRDEVGKTS</sequence>
<evidence type="ECO:0000256" key="2">
    <source>
        <dbReference type="ARBA" id="ARBA00022676"/>
    </source>
</evidence>
<feature type="transmembrane region" description="Helical" evidence="7">
    <location>
        <begin position="233"/>
        <end position="253"/>
    </location>
</feature>
<gene>
    <name evidence="9" type="ORF">I7X13_05130</name>
</gene>
<dbReference type="PANTHER" id="PTHR48090">
    <property type="entry name" value="UNDECAPRENYL-PHOSPHATE 4-DEOXY-4-FORMAMIDO-L-ARABINOSE TRANSFERASE-RELATED"/>
    <property type="match status" value="1"/>
</dbReference>
<dbReference type="PANTHER" id="PTHR48090:SF1">
    <property type="entry name" value="PROPHAGE BACTOPRENOL GLUCOSYL TRANSFERASE HOMOLOG"/>
    <property type="match status" value="1"/>
</dbReference>
<dbReference type="SUPFAM" id="SSF53448">
    <property type="entry name" value="Nucleotide-diphospho-sugar transferases"/>
    <property type="match status" value="1"/>
</dbReference>
<feature type="domain" description="Glycosyltransferase 2-like" evidence="8">
    <location>
        <begin position="9"/>
        <end position="148"/>
    </location>
</feature>
<comment type="subcellular location">
    <subcellularLocation>
        <location evidence="1">Membrane</location>
        <topology evidence="1">Multi-pass membrane protein</topology>
    </subcellularLocation>
</comment>
<evidence type="ECO:0000313" key="10">
    <source>
        <dbReference type="Proteomes" id="UP000625631"/>
    </source>
</evidence>
<dbReference type="EMBL" id="JAEDAE010000002">
    <property type="protein sequence ID" value="MBH8557418.1"/>
    <property type="molecule type" value="Genomic_DNA"/>
</dbReference>
<organism evidence="9 10">
    <name type="scientific">Hymenobacter negativus</name>
    <dbReference type="NCBI Taxonomy" id="2795026"/>
    <lineage>
        <taxon>Bacteria</taxon>
        <taxon>Pseudomonadati</taxon>
        <taxon>Bacteroidota</taxon>
        <taxon>Cytophagia</taxon>
        <taxon>Cytophagales</taxon>
        <taxon>Hymenobacteraceae</taxon>
        <taxon>Hymenobacter</taxon>
    </lineage>
</organism>
<keyword evidence="2" id="KW-0328">Glycosyltransferase</keyword>
<dbReference type="InterPro" id="IPR029044">
    <property type="entry name" value="Nucleotide-diphossugar_trans"/>
</dbReference>
<dbReference type="Pfam" id="PF00535">
    <property type="entry name" value="Glycos_transf_2"/>
    <property type="match status" value="1"/>
</dbReference>
<evidence type="ECO:0000256" key="7">
    <source>
        <dbReference type="SAM" id="Phobius"/>
    </source>
</evidence>
<proteinExistence type="predicted"/>
<dbReference type="RefSeq" id="WP_198074639.1">
    <property type="nucleotide sequence ID" value="NZ_JAEDAE010000002.1"/>
</dbReference>
<reference evidence="9 10" key="1">
    <citation type="submission" date="2020-12" db="EMBL/GenBank/DDBJ databases">
        <title>Hymenobacter sp.</title>
        <authorList>
            <person name="Kim M.K."/>
        </authorList>
    </citation>
    <scope>NUCLEOTIDE SEQUENCE [LARGE SCALE GENOMIC DNA]</scope>
    <source>
        <strain evidence="9 10">BT442</strain>
    </source>
</reference>
<keyword evidence="6 7" id="KW-0472">Membrane</keyword>
<dbReference type="InterPro" id="IPR001173">
    <property type="entry name" value="Glyco_trans_2-like"/>
</dbReference>
<evidence type="ECO:0000256" key="3">
    <source>
        <dbReference type="ARBA" id="ARBA00022679"/>
    </source>
</evidence>
<protein>
    <submittedName>
        <fullName evidence="9">Glycosyltransferase family 2 protein</fullName>
    </submittedName>
</protein>
<evidence type="ECO:0000256" key="4">
    <source>
        <dbReference type="ARBA" id="ARBA00022692"/>
    </source>
</evidence>
<evidence type="ECO:0000256" key="6">
    <source>
        <dbReference type="ARBA" id="ARBA00023136"/>
    </source>
</evidence>
<keyword evidence="4 7" id="KW-0812">Transmembrane</keyword>
<keyword evidence="5 7" id="KW-1133">Transmembrane helix</keyword>
<evidence type="ECO:0000259" key="8">
    <source>
        <dbReference type="Pfam" id="PF00535"/>
    </source>
</evidence>
<feature type="transmembrane region" description="Helical" evidence="7">
    <location>
        <begin position="265"/>
        <end position="290"/>
    </location>
</feature>
<accession>A0ABS0Q4Z8</accession>
<name>A0ABS0Q4Z8_9BACT</name>
<dbReference type="CDD" id="cd04187">
    <property type="entry name" value="DPM1_like_bac"/>
    <property type="match status" value="1"/>
</dbReference>
<dbReference type="Gene3D" id="3.90.550.10">
    <property type="entry name" value="Spore Coat Polysaccharide Biosynthesis Protein SpsA, Chain A"/>
    <property type="match status" value="1"/>
</dbReference>
<evidence type="ECO:0000256" key="1">
    <source>
        <dbReference type="ARBA" id="ARBA00004141"/>
    </source>
</evidence>
<comment type="caution">
    <text evidence="9">The sequence shown here is derived from an EMBL/GenBank/DDBJ whole genome shotgun (WGS) entry which is preliminary data.</text>
</comment>
<evidence type="ECO:0000313" key="9">
    <source>
        <dbReference type="EMBL" id="MBH8557418.1"/>
    </source>
</evidence>
<dbReference type="Proteomes" id="UP000625631">
    <property type="component" value="Unassembled WGS sequence"/>
</dbReference>